<dbReference type="SUPFAM" id="SSF53254">
    <property type="entry name" value="Phosphoglycerate mutase-like"/>
    <property type="match status" value="1"/>
</dbReference>
<dbReference type="PANTHER" id="PTHR46517:SF1">
    <property type="entry name" value="FRUCTOSE-2,6-BISPHOSPHATASE TIGAR"/>
    <property type="match status" value="1"/>
</dbReference>
<proteinExistence type="predicted"/>
<dbReference type="RefSeq" id="WP_262309046.1">
    <property type="nucleotide sequence ID" value="NZ_CP106679.1"/>
</dbReference>
<dbReference type="Pfam" id="PF00300">
    <property type="entry name" value="His_Phos_1"/>
    <property type="match status" value="1"/>
</dbReference>
<dbReference type="InterPro" id="IPR051695">
    <property type="entry name" value="Phosphoglycerate_Mutase"/>
</dbReference>
<evidence type="ECO:0000313" key="2">
    <source>
        <dbReference type="EMBL" id="UXP31607.1"/>
    </source>
</evidence>
<dbReference type="PIRSF" id="PIRSF000709">
    <property type="entry name" value="6PFK_2-Ptase"/>
    <property type="match status" value="1"/>
</dbReference>
<dbReference type="Proteomes" id="UP001065174">
    <property type="component" value="Chromosome"/>
</dbReference>
<organism evidence="2 3">
    <name type="scientific">Reichenbachiella agarivorans</name>
    <dbReference type="NCBI Taxonomy" id="2979464"/>
    <lineage>
        <taxon>Bacteria</taxon>
        <taxon>Pseudomonadati</taxon>
        <taxon>Bacteroidota</taxon>
        <taxon>Cytophagia</taxon>
        <taxon>Cytophagales</taxon>
        <taxon>Reichenbachiellaceae</taxon>
        <taxon>Reichenbachiella</taxon>
    </lineage>
</organism>
<reference evidence="2" key="1">
    <citation type="submission" date="2022-09" db="EMBL/GenBank/DDBJ databases">
        <title>Comparative genomics and taxonomic characterization of three novel marine species of genus Reichenbachiella exhibiting antioxidant and polysaccharide degradation activities.</title>
        <authorList>
            <person name="Muhammad N."/>
            <person name="Lee Y.-J."/>
            <person name="Ko J."/>
            <person name="Kim S.-G."/>
        </authorList>
    </citation>
    <scope>NUCLEOTIDE SEQUENCE</scope>
    <source>
        <strain evidence="2">BKB1-1</strain>
    </source>
</reference>
<evidence type="ECO:0000256" key="1">
    <source>
        <dbReference type="ARBA" id="ARBA00022801"/>
    </source>
</evidence>
<keyword evidence="1" id="KW-0378">Hydrolase</keyword>
<dbReference type="PANTHER" id="PTHR46517">
    <property type="entry name" value="FRUCTOSE-2,6-BISPHOSPHATASE TIGAR"/>
    <property type="match status" value="1"/>
</dbReference>
<dbReference type="CDD" id="cd07067">
    <property type="entry name" value="HP_PGM_like"/>
    <property type="match status" value="1"/>
</dbReference>
<sequence>MKSKNIYLIRHGQTDFNKQKRVQGRGIDSDLNLLGRLQAAAFFEVYKDVKFDKIYTSSLKRTVQSVQGFIDQGIPYESLSGFDEISWGLHEGLPYDEARHARYLEGIDEWGKGNLNHRVGEGDTPIEVRDRQIQAMDYVLSQENEHNILIATHGRAMRFQLCWMMGMPLSDSELFEHANLCLYQLRYDENKYEIIKRCDISHLAHIDSEFEV</sequence>
<dbReference type="InterPro" id="IPR001345">
    <property type="entry name" value="PG/BPGM_mutase_AS"/>
</dbReference>
<gene>
    <name evidence="2" type="ORF">N6H18_14745</name>
</gene>
<evidence type="ECO:0000313" key="3">
    <source>
        <dbReference type="Proteomes" id="UP001065174"/>
    </source>
</evidence>
<dbReference type="Gene3D" id="3.40.50.1240">
    <property type="entry name" value="Phosphoglycerate mutase-like"/>
    <property type="match status" value="1"/>
</dbReference>
<dbReference type="InterPro" id="IPR013078">
    <property type="entry name" value="His_Pase_superF_clade-1"/>
</dbReference>
<name>A0ABY6CM76_9BACT</name>
<dbReference type="SMART" id="SM00855">
    <property type="entry name" value="PGAM"/>
    <property type="match status" value="1"/>
</dbReference>
<dbReference type="InterPro" id="IPR029033">
    <property type="entry name" value="His_PPase_superfam"/>
</dbReference>
<dbReference type="EMBL" id="CP106679">
    <property type="protein sequence ID" value="UXP31607.1"/>
    <property type="molecule type" value="Genomic_DNA"/>
</dbReference>
<dbReference type="PROSITE" id="PS00175">
    <property type="entry name" value="PG_MUTASE"/>
    <property type="match status" value="1"/>
</dbReference>
<protein>
    <submittedName>
        <fullName evidence="2">Histidine phosphatase family protein</fullName>
    </submittedName>
</protein>
<accession>A0ABY6CM76</accession>
<keyword evidence="3" id="KW-1185">Reference proteome</keyword>